<sequence length="292" mass="31192">MKELYDACDRMRPQLFRLASSATEEGDEGLADILRVNDDLSRGLEYYRRIFGLAPLTTSAKTGPASPPVTQTAAPEGGSVGGASTLIDLGSAGQHGESTETPASSVLENELKALGLHDIAPPATSNSQIPLQQVAQQPGVVGPWAAPTQNFGMLPPNASSMVGVVRPLGQHQAAGMMPPIYMGVGQMPRMPFQAMGLGAMSMAPRPGPMSMGTSSLAMQTTGSAARGNLPAAGEGELQRRRGHLMHLTCWVKKCCRARSSNRSRNKLLLHYKRKLHQNNSKDQRRQLIACCH</sequence>
<evidence type="ECO:0000313" key="3">
    <source>
        <dbReference type="EMBL" id="KAJ7340131.1"/>
    </source>
</evidence>
<dbReference type="GO" id="GO:0043130">
    <property type="term" value="F:ubiquitin binding"/>
    <property type="evidence" value="ECO:0007669"/>
    <property type="project" value="InterPro"/>
</dbReference>
<protein>
    <submittedName>
        <fullName evidence="3">ARF-binding protein</fullName>
    </submittedName>
</protein>
<dbReference type="PANTHER" id="PTHR45905:SF1">
    <property type="entry name" value="GOLGI-LOCALIZED, GAMMA-ADAPTIN EAR CONTAINING, ARF BINDING PROTEIN"/>
    <property type="match status" value="1"/>
</dbReference>
<organism evidence="3 4">
    <name type="scientific">Desmophyllum pertusum</name>
    <dbReference type="NCBI Taxonomy" id="174260"/>
    <lineage>
        <taxon>Eukaryota</taxon>
        <taxon>Metazoa</taxon>
        <taxon>Cnidaria</taxon>
        <taxon>Anthozoa</taxon>
        <taxon>Hexacorallia</taxon>
        <taxon>Scleractinia</taxon>
        <taxon>Caryophylliina</taxon>
        <taxon>Caryophylliidae</taxon>
        <taxon>Desmophyllum</taxon>
    </lineage>
</organism>
<gene>
    <name evidence="3" type="primary">GGA1_1</name>
    <name evidence="3" type="ORF">OS493_002857</name>
</gene>
<feature type="domain" description="GAT" evidence="2">
    <location>
        <begin position="1"/>
        <end position="52"/>
    </location>
</feature>
<dbReference type="Pfam" id="PF03127">
    <property type="entry name" value="GAT"/>
    <property type="match status" value="1"/>
</dbReference>
<dbReference type="AlphaFoldDB" id="A0A9X0CG78"/>
<name>A0A9X0CG78_9CNID</name>
<dbReference type="InterPro" id="IPR004152">
    <property type="entry name" value="GAT_dom"/>
</dbReference>
<evidence type="ECO:0000256" key="1">
    <source>
        <dbReference type="SAM" id="MobiDB-lite"/>
    </source>
</evidence>
<dbReference type="SUPFAM" id="SSF89009">
    <property type="entry name" value="GAT-like domain"/>
    <property type="match status" value="1"/>
</dbReference>
<dbReference type="Proteomes" id="UP001163046">
    <property type="component" value="Unassembled WGS sequence"/>
</dbReference>
<accession>A0A9X0CG78</accession>
<dbReference type="EMBL" id="MU827778">
    <property type="protein sequence ID" value="KAJ7340131.1"/>
    <property type="molecule type" value="Genomic_DNA"/>
</dbReference>
<dbReference type="PROSITE" id="PS50909">
    <property type="entry name" value="GAT"/>
    <property type="match status" value="1"/>
</dbReference>
<keyword evidence="4" id="KW-1185">Reference proteome</keyword>
<dbReference type="PANTHER" id="PTHR45905">
    <property type="entry name" value="GOLGI-LOCALIZED, GAMMA-ADAPTIN EAR CONTAINING, ARF BINDING PROTEIN"/>
    <property type="match status" value="1"/>
</dbReference>
<dbReference type="GO" id="GO:0035091">
    <property type="term" value="F:phosphatidylinositol binding"/>
    <property type="evidence" value="ECO:0007669"/>
    <property type="project" value="InterPro"/>
</dbReference>
<evidence type="ECO:0000313" key="4">
    <source>
        <dbReference type="Proteomes" id="UP001163046"/>
    </source>
</evidence>
<proteinExistence type="predicted"/>
<dbReference type="GO" id="GO:0031267">
    <property type="term" value="F:small GTPase binding"/>
    <property type="evidence" value="ECO:0007669"/>
    <property type="project" value="InterPro"/>
</dbReference>
<dbReference type="GO" id="GO:0034394">
    <property type="term" value="P:protein localization to cell surface"/>
    <property type="evidence" value="ECO:0007669"/>
    <property type="project" value="TreeGrafter"/>
</dbReference>
<dbReference type="Gene3D" id="1.20.58.160">
    <property type="match status" value="1"/>
</dbReference>
<dbReference type="OrthoDB" id="447025at2759"/>
<dbReference type="GO" id="GO:0006886">
    <property type="term" value="P:intracellular protein transport"/>
    <property type="evidence" value="ECO:0007669"/>
    <property type="project" value="InterPro"/>
</dbReference>
<dbReference type="InterPro" id="IPR038425">
    <property type="entry name" value="GAT_sf"/>
</dbReference>
<reference evidence="3" key="1">
    <citation type="submission" date="2023-01" db="EMBL/GenBank/DDBJ databases">
        <title>Genome assembly of the deep-sea coral Lophelia pertusa.</title>
        <authorList>
            <person name="Herrera S."/>
            <person name="Cordes E."/>
        </authorList>
    </citation>
    <scope>NUCLEOTIDE SEQUENCE</scope>
    <source>
        <strain evidence="3">USNM1676648</strain>
        <tissue evidence="3">Polyp</tissue>
    </source>
</reference>
<comment type="caution">
    <text evidence="3">The sequence shown here is derived from an EMBL/GenBank/DDBJ whole genome shotgun (WGS) entry which is preliminary data.</text>
</comment>
<evidence type="ECO:0000259" key="2">
    <source>
        <dbReference type="PROSITE" id="PS50909"/>
    </source>
</evidence>
<dbReference type="InterPro" id="IPR027422">
    <property type="entry name" value="GGA1-3"/>
</dbReference>
<dbReference type="GO" id="GO:0005802">
    <property type="term" value="C:trans-Golgi network"/>
    <property type="evidence" value="ECO:0007669"/>
    <property type="project" value="InterPro"/>
</dbReference>
<dbReference type="GO" id="GO:0006893">
    <property type="term" value="P:Golgi to plasma membrane transport"/>
    <property type="evidence" value="ECO:0007669"/>
    <property type="project" value="TreeGrafter"/>
</dbReference>
<feature type="region of interest" description="Disordered" evidence="1">
    <location>
        <begin position="57"/>
        <end position="103"/>
    </location>
</feature>